<name>A0ABP7ILU1_9ACTN</name>
<reference evidence="2" key="1">
    <citation type="journal article" date="2019" name="Int. J. Syst. Evol. Microbiol.">
        <title>The Global Catalogue of Microorganisms (GCM) 10K type strain sequencing project: providing services to taxonomists for standard genome sequencing and annotation.</title>
        <authorList>
            <consortium name="The Broad Institute Genomics Platform"/>
            <consortium name="The Broad Institute Genome Sequencing Center for Infectious Disease"/>
            <person name="Wu L."/>
            <person name="Ma J."/>
        </authorList>
    </citation>
    <scope>NUCLEOTIDE SEQUENCE [LARGE SCALE GENOMIC DNA]</scope>
    <source>
        <strain evidence="2">JCM 16908</strain>
    </source>
</reference>
<comment type="caution">
    <text evidence="1">The sequence shown here is derived from an EMBL/GenBank/DDBJ whole genome shotgun (WGS) entry which is preliminary data.</text>
</comment>
<evidence type="ECO:0000313" key="2">
    <source>
        <dbReference type="Proteomes" id="UP001500888"/>
    </source>
</evidence>
<organism evidence="1 2">
    <name type="scientific">Sphaerisporangium flaviroseum</name>
    <dbReference type="NCBI Taxonomy" id="509199"/>
    <lineage>
        <taxon>Bacteria</taxon>
        <taxon>Bacillati</taxon>
        <taxon>Actinomycetota</taxon>
        <taxon>Actinomycetes</taxon>
        <taxon>Streptosporangiales</taxon>
        <taxon>Streptosporangiaceae</taxon>
        <taxon>Sphaerisporangium</taxon>
    </lineage>
</organism>
<sequence length="68" mass="6802">MVRVFAQEAVREAPMMSDSRFAPIDPITVIPATPTAGPGSATAKGASALAHSVASSARGVAHPSPCAE</sequence>
<keyword evidence="2" id="KW-1185">Reference proteome</keyword>
<gene>
    <name evidence="1" type="ORF">GCM10022226_46880</name>
</gene>
<evidence type="ECO:0000313" key="1">
    <source>
        <dbReference type="EMBL" id="GAA3821226.1"/>
    </source>
</evidence>
<accession>A0ABP7ILU1</accession>
<protein>
    <submittedName>
        <fullName evidence="1">Uncharacterized protein</fullName>
    </submittedName>
</protein>
<dbReference type="EMBL" id="BAAAZR010000014">
    <property type="protein sequence ID" value="GAA3821226.1"/>
    <property type="molecule type" value="Genomic_DNA"/>
</dbReference>
<dbReference type="Proteomes" id="UP001500888">
    <property type="component" value="Unassembled WGS sequence"/>
</dbReference>
<proteinExistence type="predicted"/>